<dbReference type="KEGG" id="mis:MICPUN_56589"/>
<organism evidence="1 2">
    <name type="scientific">Micromonas commoda (strain RCC299 / NOUM17 / CCMP2709)</name>
    <name type="common">Picoplanktonic green alga</name>
    <dbReference type="NCBI Taxonomy" id="296587"/>
    <lineage>
        <taxon>Eukaryota</taxon>
        <taxon>Viridiplantae</taxon>
        <taxon>Chlorophyta</taxon>
        <taxon>Mamiellophyceae</taxon>
        <taxon>Mamiellales</taxon>
        <taxon>Mamiellaceae</taxon>
        <taxon>Micromonas</taxon>
    </lineage>
</organism>
<dbReference type="STRING" id="296587.C1E0P5"/>
<dbReference type="EMBL" id="CP001324">
    <property type="protein sequence ID" value="ACO61593.1"/>
    <property type="molecule type" value="Genomic_DNA"/>
</dbReference>
<dbReference type="InParanoid" id="C1E0P5"/>
<dbReference type="Proteomes" id="UP000002009">
    <property type="component" value="Chromosome 3"/>
</dbReference>
<name>C1E0P5_MICCC</name>
<evidence type="ECO:0000313" key="2">
    <source>
        <dbReference type="Proteomes" id="UP000002009"/>
    </source>
</evidence>
<reference evidence="1 2" key="1">
    <citation type="journal article" date="2009" name="Science">
        <title>Green evolution and dynamic adaptations revealed by genomes of the marine picoeukaryotes Micromonas.</title>
        <authorList>
            <person name="Worden A.Z."/>
            <person name="Lee J.H."/>
            <person name="Mock T."/>
            <person name="Rouze P."/>
            <person name="Simmons M.P."/>
            <person name="Aerts A.L."/>
            <person name="Allen A.E."/>
            <person name="Cuvelier M.L."/>
            <person name="Derelle E."/>
            <person name="Everett M.V."/>
            <person name="Foulon E."/>
            <person name="Grimwood J."/>
            <person name="Gundlach H."/>
            <person name="Henrissat B."/>
            <person name="Napoli C."/>
            <person name="McDonald S.M."/>
            <person name="Parker M.S."/>
            <person name="Rombauts S."/>
            <person name="Salamov A."/>
            <person name="Von Dassow P."/>
            <person name="Badger J.H."/>
            <person name="Coutinho P.M."/>
            <person name="Demir E."/>
            <person name="Dubchak I."/>
            <person name="Gentemann C."/>
            <person name="Eikrem W."/>
            <person name="Gready J.E."/>
            <person name="John U."/>
            <person name="Lanier W."/>
            <person name="Lindquist E.A."/>
            <person name="Lucas S."/>
            <person name="Mayer K.F."/>
            <person name="Moreau H."/>
            <person name="Not F."/>
            <person name="Otillar R."/>
            <person name="Panaud O."/>
            <person name="Pangilinan J."/>
            <person name="Paulsen I."/>
            <person name="Piegu B."/>
            <person name="Poliakov A."/>
            <person name="Robbens S."/>
            <person name="Schmutz J."/>
            <person name="Toulza E."/>
            <person name="Wyss T."/>
            <person name="Zelensky A."/>
            <person name="Zhou K."/>
            <person name="Armbrust E.V."/>
            <person name="Bhattacharya D."/>
            <person name="Goodenough U.W."/>
            <person name="Van de Peer Y."/>
            <person name="Grigoriev I.V."/>
        </authorList>
    </citation>
    <scope>NUCLEOTIDE SEQUENCE [LARGE SCALE GENOMIC DNA]</scope>
    <source>
        <strain evidence="2">RCC299 / NOUM17</strain>
    </source>
</reference>
<evidence type="ECO:0000313" key="1">
    <source>
        <dbReference type="EMBL" id="ACO61593.1"/>
    </source>
</evidence>
<proteinExistence type="predicted"/>
<gene>
    <name evidence="1" type="ORF">MICPUN_56589</name>
</gene>
<keyword evidence="2" id="KW-1185">Reference proteome</keyword>
<dbReference type="GeneID" id="8241969"/>
<dbReference type="OrthoDB" id="514916at2759"/>
<dbReference type="AlphaFoldDB" id="C1E0P5"/>
<sequence>MTELAVDRSLLVPTRGESSTQDENFGGYRLARDLLIEDRTEAHVLETPAMDSSAAMGKTLGRIAHLAASRRNQLFDLGIQRPDPGHDDCFAFASEGGVFHAVDVPRNIDEPIKVSPINSIPIVATEDPAEGPRMGPSIARAANSNTFALSTGGGDLSVTSEGGAVRGCEPPTFGEDGGRRPFVIESVTHRPGSMALLVWAVSTGAGAAVELFRLTVEESPDSKAWTPTGAAVKVAEGTSPPLWCKVATSSSVDEVFVVAMETVEGRSVKAKSGEPVQEWLPQDDEEAEEWIGNPGSAMVPSDGRGMAAWKAFNAEGDSEDEDDDAPRNPFDADLEDGPLHVLMVSAWSDEVKTTARMPRNKPCAIVHGGAHIGVSHGVHCLTVSVEADGSARHVSTNQALSYVAKGKPNRKFVLATPDGTCAAVVETKRSSFVYRTPAPAPNPPKSGLHQIFDLTEKVGSKLRGLPAGGVARQNSAEAPVLGARLVC</sequence>
<protein>
    <submittedName>
        <fullName evidence="1">Uncharacterized protein</fullName>
    </submittedName>
</protein>
<dbReference type="RefSeq" id="XP_002500335.1">
    <property type="nucleotide sequence ID" value="XM_002500289.1"/>
</dbReference>
<accession>C1E0P5</accession>